<keyword evidence="5" id="KW-1185">Reference proteome</keyword>
<dbReference type="InterPro" id="IPR015797">
    <property type="entry name" value="NUDIX_hydrolase-like_dom_sf"/>
</dbReference>
<protein>
    <submittedName>
        <fullName evidence="4">NUDIX hydrolase</fullName>
    </submittedName>
</protein>
<gene>
    <name evidence="4" type="ORF">RASY3_04990</name>
</gene>
<dbReference type="PANTHER" id="PTHR43046">
    <property type="entry name" value="GDP-MANNOSE MANNOSYL HYDROLASE"/>
    <property type="match status" value="1"/>
</dbReference>
<dbReference type="SUPFAM" id="SSF55811">
    <property type="entry name" value="Nudix"/>
    <property type="match status" value="1"/>
</dbReference>
<dbReference type="Proteomes" id="UP000021369">
    <property type="component" value="Unassembled WGS sequence"/>
</dbReference>
<dbReference type="Gene3D" id="3.90.79.10">
    <property type="entry name" value="Nucleoside Triphosphate Pyrophosphohydrolase"/>
    <property type="match status" value="1"/>
</dbReference>
<dbReference type="Pfam" id="PF00293">
    <property type="entry name" value="NUDIX"/>
    <property type="match status" value="1"/>
</dbReference>
<dbReference type="OrthoDB" id="9810648at2"/>
<evidence type="ECO:0000313" key="5">
    <source>
        <dbReference type="Proteomes" id="UP000021369"/>
    </source>
</evidence>
<dbReference type="PANTHER" id="PTHR43046:SF14">
    <property type="entry name" value="MUTT_NUDIX FAMILY PROTEIN"/>
    <property type="match status" value="1"/>
</dbReference>
<dbReference type="AlphaFoldDB" id="A0A011VVL0"/>
<feature type="domain" description="Nudix hydrolase" evidence="3">
    <location>
        <begin position="10"/>
        <end position="133"/>
    </location>
</feature>
<dbReference type="InterPro" id="IPR020084">
    <property type="entry name" value="NUDIX_hydrolase_CS"/>
</dbReference>
<organism evidence="4 5">
    <name type="scientific">Ruminococcus albus SY3</name>
    <dbReference type="NCBI Taxonomy" id="1341156"/>
    <lineage>
        <taxon>Bacteria</taxon>
        <taxon>Bacillati</taxon>
        <taxon>Bacillota</taxon>
        <taxon>Clostridia</taxon>
        <taxon>Eubacteriales</taxon>
        <taxon>Oscillospiraceae</taxon>
        <taxon>Ruminococcus</taxon>
    </lineage>
</organism>
<accession>A0A011VVL0</accession>
<dbReference type="PROSITE" id="PS51462">
    <property type="entry name" value="NUDIX"/>
    <property type="match status" value="1"/>
</dbReference>
<dbReference type="PATRIC" id="fig|1341156.4.peg.1417"/>
<sequence length="156" mass="17367">MSAENEKDNDWGKSAAAVVIKDGKVLLVRHTYGAGKGLLIIPGGYIRKGELPDAACEREVLEETGVTVKAEKLIGVRFSDKDWYSVFTASYVSGEARSDNDENSEAVWIDAYEATERDDVPDLTRIMIQSALKETGFVQTDFVSRNKDRIQKLYTI</sequence>
<evidence type="ECO:0000259" key="3">
    <source>
        <dbReference type="PROSITE" id="PS51462"/>
    </source>
</evidence>
<dbReference type="PROSITE" id="PS00893">
    <property type="entry name" value="NUDIX_BOX"/>
    <property type="match status" value="1"/>
</dbReference>
<dbReference type="GO" id="GO:0016787">
    <property type="term" value="F:hydrolase activity"/>
    <property type="evidence" value="ECO:0007669"/>
    <property type="project" value="UniProtKB-KW"/>
</dbReference>
<dbReference type="RefSeq" id="WP_024857966.1">
    <property type="nucleotide sequence ID" value="NZ_JEOB01000002.1"/>
</dbReference>
<name>A0A011VVL0_RUMAL</name>
<reference evidence="4 5" key="1">
    <citation type="submission" date="2013-06" db="EMBL/GenBank/DDBJ databases">
        <title>Rumen cellulosomics: divergent fiber-degrading strategies revealed by comparative genome-wide analysis of six Ruminococcal strains.</title>
        <authorList>
            <person name="Dassa B."/>
            <person name="Borovok I."/>
            <person name="Lamed R."/>
            <person name="Flint H."/>
            <person name="Yeoman C.J."/>
            <person name="White B."/>
            <person name="Bayer E.A."/>
        </authorList>
    </citation>
    <scope>NUCLEOTIDE SEQUENCE [LARGE SCALE GENOMIC DNA]</scope>
    <source>
        <strain evidence="4 5">SY3</strain>
    </source>
</reference>
<evidence type="ECO:0000313" key="4">
    <source>
        <dbReference type="EMBL" id="EXM39301.1"/>
    </source>
</evidence>
<comment type="caution">
    <text evidence="4">The sequence shown here is derived from an EMBL/GenBank/DDBJ whole genome shotgun (WGS) entry which is preliminary data.</text>
</comment>
<dbReference type="EMBL" id="JEOB01000002">
    <property type="protein sequence ID" value="EXM39301.1"/>
    <property type="molecule type" value="Genomic_DNA"/>
</dbReference>
<keyword evidence="2 4" id="KW-0378">Hydrolase</keyword>
<comment type="cofactor">
    <cofactor evidence="1">
        <name>Mg(2+)</name>
        <dbReference type="ChEBI" id="CHEBI:18420"/>
    </cofactor>
</comment>
<evidence type="ECO:0000256" key="1">
    <source>
        <dbReference type="ARBA" id="ARBA00001946"/>
    </source>
</evidence>
<evidence type="ECO:0000256" key="2">
    <source>
        <dbReference type="ARBA" id="ARBA00022801"/>
    </source>
</evidence>
<proteinExistence type="predicted"/>
<dbReference type="InterPro" id="IPR000086">
    <property type="entry name" value="NUDIX_hydrolase_dom"/>
</dbReference>